<organism evidence="3 4">
    <name type="scientific">Cercophora newfieldiana</name>
    <dbReference type="NCBI Taxonomy" id="92897"/>
    <lineage>
        <taxon>Eukaryota</taxon>
        <taxon>Fungi</taxon>
        <taxon>Dikarya</taxon>
        <taxon>Ascomycota</taxon>
        <taxon>Pezizomycotina</taxon>
        <taxon>Sordariomycetes</taxon>
        <taxon>Sordariomycetidae</taxon>
        <taxon>Sordariales</taxon>
        <taxon>Lasiosphaeriaceae</taxon>
        <taxon>Cercophora</taxon>
    </lineage>
</organism>
<evidence type="ECO:0000313" key="3">
    <source>
        <dbReference type="EMBL" id="KAK0653105.1"/>
    </source>
</evidence>
<reference evidence="3" key="1">
    <citation type="submission" date="2023-06" db="EMBL/GenBank/DDBJ databases">
        <title>Genome-scale phylogeny and comparative genomics of the fungal order Sordariales.</title>
        <authorList>
            <consortium name="Lawrence Berkeley National Laboratory"/>
            <person name="Hensen N."/>
            <person name="Bonometti L."/>
            <person name="Westerberg I."/>
            <person name="Brannstrom I.O."/>
            <person name="Guillou S."/>
            <person name="Cros-Aarteil S."/>
            <person name="Calhoun S."/>
            <person name="Haridas S."/>
            <person name="Kuo A."/>
            <person name="Mondo S."/>
            <person name="Pangilinan J."/>
            <person name="Riley R."/>
            <person name="Labutti K."/>
            <person name="Andreopoulos B."/>
            <person name="Lipzen A."/>
            <person name="Chen C."/>
            <person name="Yanf M."/>
            <person name="Daum C."/>
            <person name="Ng V."/>
            <person name="Clum A."/>
            <person name="Steindorff A."/>
            <person name="Ohm R."/>
            <person name="Martin F."/>
            <person name="Silar P."/>
            <person name="Natvig D."/>
            <person name="Lalanne C."/>
            <person name="Gautier V."/>
            <person name="Ament-Velasquez S.L."/>
            <person name="Kruys A."/>
            <person name="Hutchinson M.I."/>
            <person name="Powell A.J."/>
            <person name="Barry K."/>
            <person name="Miller A.N."/>
            <person name="Grigoriev I.V."/>
            <person name="Debuchy R."/>
            <person name="Gladieux P."/>
            <person name="Thoren M.H."/>
            <person name="Johannesson H."/>
        </authorList>
    </citation>
    <scope>NUCLEOTIDE SEQUENCE</scope>
    <source>
        <strain evidence="3">SMH2532-1</strain>
    </source>
</reference>
<name>A0AA40CVI8_9PEZI</name>
<feature type="transmembrane region" description="Helical" evidence="1">
    <location>
        <begin position="422"/>
        <end position="445"/>
    </location>
</feature>
<feature type="transmembrane region" description="Helical" evidence="1">
    <location>
        <begin position="457"/>
        <end position="476"/>
    </location>
</feature>
<dbReference type="EMBL" id="JAULSV010000002">
    <property type="protein sequence ID" value="KAK0653105.1"/>
    <property type="molecule type" value="Genomic_DNA"/>
</dbReference>
<feature type="transmembrane region" description="Helical" evidence="1">
    <location>
        <begin position="284"/>
        <end position="302"/>
    </location>
</feature>
<feature type="transmembrane region" description="Helical" evidence="1">
    <location>
        <begin position="546"/>
        <end position="570"/>
    </location>
</feature>
<dbReference type="Proteomes" id="UP001174936">
    <property type="component" value="Unassembled WGS sequence"/>
</dbReference>
<evidence type="ECO:0000313" key="4">
    <source>
        <dbReference type="Proteomes" id="UP001174936"/>
    </source>
</evidence>
<feature type="transmembrane region" description="Helical" evidence="1">
    <location>
        <begin position="249"/>
        <end position="272"/>
    </location>
</feature>
<feature type="transmembrane region" description="Helical" evidence="1">
    <location>
        <begin position="488"/>
        <end position="510"/>
    </location>
</feature>
<feature type="signal peptide" evidence="2">
    <location>
        <begin position="1"/>
        <end position="26"/>
    </location>
</feature>
<keyword evidence="1" id="KW-1133">Transmembrane helix</keyword>
<keyword evidence="1" id="KW-0812">Transmembrane</keyword>
<evidence type="ECO:0000256" key="1">
    <source>
        <dbReference type="SAM" id="Phobius"/>
    </source>
</evidence>
<protein>
    <submittedName>
        <fullName evidence="3">Uncharacterized protein</fullName>
    </submittedName>
</protein>
<keyword evidence="1" id="KW-0472">Membrane</keyword>
<sequence length="603" mass="68270">MPHEQKSKQIGLSILLLVLLFSVVSASDNKFESCRDRVLGILNGTELYEGIDNITIWKYPFIYTGNIQGLDPRYRRKDILTLTYDGCVAICGADAQLQEPRTALAMVTTWIFPLAIVLSLPYEAFHQRDKVWRTLGATVNWLGSPQTALTATIHNFFQIREAHRQAFQQRRPSDEPEQWNDALYVLTCMNQYEITGITSENLKTLTYGLFRPTVYERLEGGRHEHRDRVLTKELLSQLAFQLRMLRRRAVIPTLASLATFLVAFIFSLVLSFADVGESSSVDPLILGLLYSWLPILVVFAIVDRNPVSSDRSRADCNPLSYRELMGRWLYNVRAVMQWRDRKTRTVNWWPGPAAPDPATTETTLHIGRFIGQGRSMQYAGLSYAVMNAIRTTTRRPVRRYPERYVTIANEVHDELQSRPTSWFITAFISLALVMLEVMLAFTLAFNTPTVGLGCWSGSFAIYAVLSSLSWGMSLAFMKPNRLQTGLCYAFNAVAFGWLVTVTILILTGAMNTCHCLTSPFAYPWFGGYITLVDQTAIRDMFKVTTVWATAAGFGLASPTITFGLTVIWWVRCAHLWKSNEEGSDNTERMARDLAIDTTWLVSS</sequence>
<dbReference type="AlphaFoldDB" id="A0AA40CVI8"/>
<keyword evidence="2" id="KW-0732">Signal</keyword>
<comment type="caution">
    <text evidence="3">The sequence shown here is derived from an EMBL/GenBank/DDBJ whole genome shotgun (WGS) entry which is preliminary data.</text>
</comment>
<feature type="transmembrane region" description="Helical" evidence="1">
    <location>
        <begin position="103"/>
        <end position="125"/>
    </location>
</feature>
<accession>A0AA40CVI8</accession>
<feature type="chain" id="PRO_5041346817" evidence="2">
    <location>
        <begin position="27"/>
        <end position="603"/>
    </location>
</feature>
<keyword evidence="4" id="KW-1185">Reference proteome</keyword>
<evidence type="ECO:0000256" key="2">
    <source>
        <dbReference type="SAM" id="SignalP"/>
    </source>
</evidence>
<proteinExistence type="predicted"/>
<gene>
    <name evidence="3" type="ORF">B0T16DRAFT_324002</name>
</gene>